<dbReference type="GO" id="GO:0005524">
    <property type="term" value="F:ATP binding"/>
    <property type="evidence" value="ECO:0007669"/>
    <property type="project" value="UniProtKB-KW"/>
</dbReference>
<keyword evidence="7" id="KW-0652">Protein synthesis inhibitor</keyword>
<dbReference type="InterPro" id="IPR008271">
    <property type="entry name" value="Ser/Thr_kinase_AS"/>
</dbReference>
<evidence type="ECO:0000313" key="14">
    <source>
        <dbReference type="Proteomes" id="UP000779233"/>
    </source>
</evidence>
<feature type="domain" description="Protein kinase" evidence="12">
    <location>
        <begin position="2965"/>
        <end position="3306"/>
    </location>
</feature>
<dbReference type="PANTHER" id="PTHR11042">
    <property type="entry name" value="EUKARYOTIC TRANSLATION INITIATION FACTOR 2-ALPHA KINASE EIF2-ALPHA KINASE -RELATED"/>
    <property type="match status" value="1"/>
</dbReference>
<evidence type="ECO:0000256" key="9">
    <source>
        <dbReference type="ARBA" id="ARBA00048659"/>
    </source>
</evidence>
<dbReference type="EMBL" id="CAJZCX010000015">
    <property type="protein sequence ID" value="CAG9484024.1"/>
    <property type="molecule type" value="Genomic_DNA"/>
</dbReference>
<evidence type="ECO:0000256" key="6">
    <source>
        <dbReference type="ARBA" id="ARBA00022840"/>
    </source>
</evidence>
<dbReference type="Proteomes" id="UP000779233">
    <property type="component" value="Unassembled WGS sequence"/>
</dbReference>
<feature type="compositionally biased region" description="Basic and acidic residues" evidence="11">
    <location>
        <begin position="3013"/>
        <end position="3047"/>
    </location>
</feature>
<keyword evidence="4" id="KW-0547">Nucleotide-binding</keyword>
<dbReference type="GO" id="GO:0017148">
    <property type="term" value="P:negative regulation of translation"/>
    <property type="evidence" value="ECO:0007669"/>
    <property type="project" value="UniProtKB-KW"/>
</dbReference>
<feature type="region of interest" description="Disordered" evidence="11">
    <location>
        <begin position="952"/>
        <end position="974"/>
    </location>
</feature>
<feature type="compositionally biased region" description="Polar residues" evidence="11">
    <location>
        <begin position="807"/>
        <end position="820"/>
    </location>
</feature>
<feature type="region of interest" description="Disordered" evidence="11">
    <location>
        <begin position="1184"/>
        <end position="1219"/>
    </location>
</feature>
<organism evidence="13 14">
    <name type="scientific">Plasmodium vivax</name>
    <name type="common">malaria parasite P. vivax</name>
    <dbReference type="NCBI Taxonomy" id="5855"/>
    <lineage>
        <taxon>Eukaryota</taxon>
        <taxon>Sar</taxon>
        <taxon>Alveolata</taxon>
        <taxon>Apicomplexa</taxon>
        <taxon>Aconoidasida</taxon>
        <taxon>Haemosporida</taxon>
        <taxon>Plasmodiidae</taxon>
        <taxon>Plasmodium</taxon>
        <taxon>Plasmodium (Plasmodium)</taxon>
    </lineage>
</organism>
<evidence type="ECO:0000256" key="2">
    <source>
        <dbReference type="ARBA" id="ARBA00022527"/>
    </source>
</evidence>
<dbReference type="VEuPathDB" id="PlasmoDB:PVPAM_020015100"/>
<dbReference type="Pfam" id="PF00069">
    <property type="entry name" value="Pkinase"/>
    <property type="match status" value="2"/>
</dbReference>
<evidence type="ECO:0000256" key="5">
    <source>
        <dbReference type="ARBA" id="ARBA00022777"/>
    </source>
</evidence>
<gene>
    <name evidence="13" type="ORF">PVW1_020015000</name>
</gene>
<sequence length="3309" mass="373120">MDAGNQLSSEEFSHINKNLKERFIFVYLIAVGGFSCVYKIRKKRNGHPGGRQFGGKQPAERHRSGMGGKFYALKNVKFSANRFNWEKKIKLNLREVECLNKLKNHPNIVGIRECWLEVNERLSGSRKSRGGVATSLSHRGRDPHQGGMAAAIEVCKGCELWEMRPVRKEATPLGATNTAAPAQTRVPPPVGETNGLQLPFASCLCVSPKRGRAKGEGSNCSRSDILGGRTSPILPDQVEKKKRKGGDAARNSLDVYYYGVYVVNRERQRQTHPLSTPQLCKTPLQNGNCPHEGNVDAPPCCDLFLGRKSYSHKDAPKKGDILGMRRGSFRLASLSKELTPSQRRLRKKGTPPKDAHRGYRSVSARVATNGGVPSAQLKNATNKCKVIARRGRSMRGIPLGERFTTEGGAARHSIGFYPFDSQRGRTVRSGPHSEGLHFLTPHYEPTGETKRIYRNARDKAIRKGKIKRSSITIRLMRGPSHGHTSDIRLEHSGGNYLLRGTPNGKTSERRFVKREMDSSHFWIPLRRLNLQVKPHHERGAVQWKGYSPRYGNPYELKGVATSRGGSTSGGMHANCVGEAKPRKRTKKGATPMGERTNGDTLDVTDRLHQRTPPRKSHPKRRFLKREDTPVAIKRRLFTVNSFCGGRPPFGGKEGRGNVRGHFLYIPNAKWMTQVLRADQSGRCHFIWGRGTNREKVVSLLFSLLKGGSPQSLLPKGKKNELLTWSGHHYGFTRVLRGRRELLLRLFKRGVNCIARHKRIACELEGSICEGSLRDGDVGRESVRFVGHKRGRSSPRVDTPWGVQQDVQEVTPSGGNGSVSEGRTPEGQGYRDYHPSCGDHCGDFDCHPRSGSIPRARDSIHQQNFIQFRCSDTYFVHELKIIINDNQTKRSKWPHHRIDLLYNNYHFNSLFHCRRGETVVAKRQLINLIFSNGNEQKQRDTVLTLMKGVSSSWGGRKKKRRGFNDPPGGEKNGKMAECTADVNNRQLGRRNGSFCAAPCFVDGHADLRHDEEEAHQVNHPLGKDERVKGSPLEGRKNAKWKFPPRGCLSMGTYSQGCPSHEDARPRQFPSVKGKDGSQANRVLQREEDEEGKAPHAEERTERRTDHPFTKNLAQKRRKFFAILCGGRRGGSAERMSGSRSSRVSDASSASSYFTCYYCHDRCYVFLFVFMSALGAKDQTALRSSAGGKNHFTLQPEGDCTERRRRKAAPQGSKTPSNVKHSFKVNRPMRKEKKKLNVCYSFSCFRWLRVFIFCNEHVRRNGLNRRRVEDVISKIYKRITITTCLLRIRVEDNVYGNTHFLDLYISRSVMKGKGRESIPFERITRQNCYYTRGGVKNNYFVKKKEFYYYMFSCLLEVRDSWYFSSVGEYDSYSSLLNEVRVRIRRFGIYADLLLICTLKFFRGFYAFNRAFKRHFLGGRSVKRVQAGLVKLLSQMEKNHLNKLKHHERTPFGNLFKHNLYCFMRDGNFLSNKKGFVTLCRSFYSRDPSSALVRELQNFSSVTVDGCNYAEIETHRKGRAKRPHLGYSTDLHIPNRVSARGGGHTEGEPKKKVNCPPGQDHHNTHKNRIERGNHSFFLANILNFLMCTSLMRKVSTEEKSLVVNVTEEEEELIDGCFVHNFANYCIYFVYYVTKIKGMKFYNVDASSLLRLINVEMIRHTQTDVSFSITSIGTPMFHSNLMLSFGKFLQKELRLCRYRHIRAGGGRRSRAHHLRGRTRRGLHKRDETAEGCTPFNFTKLHNLLHVYHYNVLVESFIRCSNAASLFLEHHPLVFRHPVRFITRGGRGGNACTVRATPHGRSGMSNRADSVRGDISELRPCQVRPCHAHHEHCRRVIKLNGPFKPTKCEKKMLLRVKQKRLEDTHFVSNLTEMPLCRLMQLTIGRVILKHGSNYVVLIIVKSASCALQSVQLPQMNRFPLPGFSAYGGRSSVEEGTRHKKRASTAHSDYTSHTAQRGGRGPVRRAGRRRQQKIKKGVLFVKFLLIQMDERSIEAGRGAAVGRVGRVGRGKVGVRNGGRIVQKGNATMRTTIDSAIHPAVVNGRHPPGEDPSKSGYPHDGQRKKRESQKRSETNLKKRKNEKTRKEAFRNFVDNIVYSSESGEFKIVFQSSSNGNEESPGKGEEEGLRRGSAVRGVGSCLASRLANRSTQPRRKLGKVLSRRKETTGGTREKNGSVPYLWGRRSERDVAPFPPGELPNEGQHSRICSAVTHRWGGSVEGVPPSSCSFLPEESFPWRGVSGSFPQEDTSHMANRKTNLGENDLSSRSPFRHKGRALPTSCSIEYEVGETPCEWNGRGYLSKENPFFGLARKCLRSEGKRSFPPSQEIEPVSGQLFSLPMRHRVGPYGADRCGSHVHSDDKNAQGGAPHRVNNWLASIDEEVQNYLNGSGEEAHKGEVKETNAFQKTCFPCVEGRGDPVVEPTSQRGDPHLHRQRTHLCEETNCGLKKGRGKAKGVHARWRNERKCEEILGKRYATLMERTHLLLRNKGNVLKILKRKIVIKKICQIGTSCRVMCGGGVRKEDAGEWLVGPHKKGGMTRHDNMGSSLMRRDTRRGKDITPFAPFDPFSPLQSRMHGELHKGSTRFYGEVVLQAKEEEPPVGFLSQKTLTLGVASELDAAAVKAQGEGYPRGDLVRGGREGASPGEGGARGGGCQPDECGQPDERPGRVKLLRSFINRWAALSRGGKMCHLGSPFERGYRKSRRVASSPALLSPSGGNTFHGDGLKKEVAIRGRPYRKALITSECMKGGAEEDFTGEGVVVKKPLWEERMVHSAHVGSTPKRWYPLRCVDSFTHHTYGRCRTYDEMGSLPRKNPPVGLISKLATQKQHILRKRICKKERQGIGVVRRSSFGHLPSEEKPHKRDRIDSKESLPFGRAKVGKGSPRGGNPNKETSSPPVEKRATPLRGGRYPRKERPQGKLRICKMVAKVKNTSRDLPPVRRIPFIGRGYSPGETSRCIRGFPPSGPLHFCKRGFKSCVRSTGGGSVRKLSSEWCPPQRESKRITWVDGGGDSKVNHRVATPHAGDHNNVSERCKGEEEALEKGATDRKRATEGDTHPKKTHTGTATQTKLKRHKRRKKKEERRAKYKFNLYIRMEYCESTLENYICGRTYVNFKRNRDIIHMIILGLHYMHKNNIIHRDLKPSNIFICSNDVVKIGDFGLASYDDFGRNQSAAHQLRKKKKKKKSKHSSCSQKGEKCHAVGGTPEGSTHGSSYHTLGIGTKMYSAPEQLLGNKYNKAVDMFSLGLIIVDLFTRTETNMERTAILTNARQRILPDSLIKKHPNVAKLCKNLLSLDYESRFTSEDLYNTIVSAGNVFTFTM</sequence>
<comment type="catalytic activity">
    <reaction evidence="10">
        <text>L-seryl-[protein] + ATP = O-phospho-L-seryl-[protein] + ADP + H(+)</text>
        <dbReference type="Rhea" id="RHEA:17989"/>
        <dbReference type="Rhea" id="RHEA-COMP:9863"/>
        <dbReference type="Rhea" id="RHEA-COMP:11604"/>
        <dbReference type="ChEBI" id="CHEBI:15378"/>
        <dbReference type="ChEBI" id="CHEBI:29999"/>
        <dbReference type="ChEBI" id="CHEBI:30616"/>
        <dbReference type="ChEBI" id="CHEBI:83421"/>
        <dbReference type="ChEBI" id="CHEBI:456216"/>
        <dbReference type="EC" id="2.7.11.1"/>
    </reaction>
    <physiologicalReaction direction="left-to-right" evidence="10">
        <dbReference type="Rhea" id="RHEA:17990"/>
    </physiologicalReaction>
</comment>
<dbReference type="GO" id="GO:0004694">
    <property type="term" value="F:eukaryotic translation initiation factor 2alpha kinase activity"/>
    <property type="evidence" value="ECO:0007669"/>
    <property type="project" value="TreeGrafter"/>
</dbReference>
<reference evidence="13" key="1">
    <citation type="submission" date="2021-09" db="EMBL/GenBank/DDBJ databases">
        <authorList>
            <consortium name="Pathogen Informatics"/>
        </authorList>
    </citation>
    <scope>NUCLEOTIDE SEQUENCE</scope>
    <source>
        <strain evidence="13">PvW1</strain>
    </source>
</reference>
<dbReference type="SUPFAM" id="SSF56112">
    <property type="entry name" value="Protein kinase-like (PK-like)"/>
    <property type="match status" value="1"/>
</dbReference>
<comment type="catalytic activity">
    <reaction evidence="9">
        <text>L-threonyl-[protein] + ATP = O-phospho-L-threonyl-[protein] + ADP + H(+)</text>
        <dbReference type="Rhea" id="RHEA:46608"/>
        <dbReference type="Rhea" id="RHEA-COMP:11060"/>
        <dbReference type="Rhea" id="RHEA-COMP:11605"/>
        <dbReference type="ChEBI" id="CHEBI:15378"/>
        <dbReference type="ChEBI" id="CHEBI:30013"/>
        <dbReference type="ChEBI" id="CHEBI:30616"/>
        <dbReference type="ChEBI" id="CHEBI:61977"/>
        <dbReference type="ChEBI" id="CHEBI:456216"/>
        <dbReference type="EC" id="2.7.11.1"/>
    </reaction>
    <physiologicalReaction direction="left-to-right" evidence="9">
        <dbReference type="Rhea" id="RHEA:46609"/>
    </physiologicalReaction>
</comment>
<keyword evidence="6" id="KW-0067">ATP-binding</keyword>
<feature type="region of interest" description="Disordered" evidence="11">
    <location>
        <begin position="1924"/>
        <end position="1965"/>
    </location>
</feature>
<feature type="compositionally biased region" description="Basic and acidic residues" evidence="11">
    <location>
        <begin position="1090"/>
        <end position="1107"/>
    </location>
</feature>
<feature type="region of interest" description="Disordered" evidence="11">
    <location>
        <begin position="3008"/>
        <end position="3071"/>
    </location>
</feature>
<evidence type="ECO:0000259" key="12">
    <source>
        <dbReference type="PROSITE" id="PS50011"/>
    </source>
</evidence>
<comment type="similarity">
    <text evidence="8">Belongs to the protein kinase superfamily. Ser/Thr protein kinase family. GCN2 subfamily.</text>
</comment>
<feature type="compositionally biased region" description="Basic residues" evidence="11">
    <location>
        <begin position="3165"/>
        <end position="3177"/>
    </location>
</feature>
<comment type="caution">
    <text evidence="13">The sequence shown here is derived from an EMBL/GenBank/DDBJ whole genome shotgun (WGS) entry which is preliminary data.</text>
</comment>
<dbReference type="InterPro" id="IPR050339">
    <property type="entry name" value="CC_SR_Kinase"/>
</dbReference>
<feature type="compositionally biased region" description="Basic and acidic residues" evidence="11">
    <location>
        <begin position="2112"/>
        <end position="2122"/>
    </location>
</feature>
<name>A0A8S4HGI9_PLAVI</name>
<feature type="region of interest" description="Disordered" evidence="11">
    <location>
        <begin position="2622"/>
        <end position="2657"/>
    </location>
</feature>
<keyword evidence="5" id="KW-0418">Kinase</keyword>
<dbReference type="InterPro" id="IPR000719">
    <property type="entry name" value="Prot_kinase_dom"/>
</dbReference>
<keyword evidence="2" id="KW-0723">Serine/threonine-protein kinase</keyword>
<feature type="compositionally biased region" description="Basic and acidic residues" evidence="11">
    <location>
        <begin position="2845"/>
        <end position="2860"/>
    </location>
</feature>
<protein>
    <recommendedName>
        <fullName evidence="1">non-specific serine/threonine protein kinase</fullName>
        <ecNumber evidence="1">2.7.11.1</ecNumber>
    </recommendedName>
</protein>
<feature type="region of interest" description="Disordered" evidence="11">
    <location>
        <begin position="1021"/>
        <end position="1110"/>
    </location>
</feature>
<evidence type="ECO:0000256" key="11">
    <source>
        <dbReference type="SAM" id="MobiDB-lite"/>
    </source>
</evidence>
<feature type="compositionally biased region" description="Basic and acidic residues" evidence="11">
    <location>
        <begin position="1021"/>
        <end position="1035"/>
    </location>
</feature>
<evidence type="ECO:0000256" key="10">
    <source>
        <dbReference type="ARBA" id="ARBA00048977"/>
    </source>
</evidence>
<dbReference type="PANTHER" id="PTHR11042:SF160">
    <property type="entry name" value="EUKARYOTIC TRANSLATION INITIATION FACTOR 2-ALPHA KINASE 1"/>
    <property type="match status" value="1"/>
</dbReference>
<proteinExistence type="inferred from homology"/>
<feature type="compositionally biased region" description="Basic and acidic residues" evidence="11">
    <location>
        <begin position="2155"/>
        <end position="2167"/>
    </location>
</feature>
<dbReference type="SMART" id="SM00220">
    <property type="entry name" value="S_TKc"/>
    <property type="match status" value="1"/>
</dbReference>
<feature type="region of interest" description="Disordered" evidence="11">
    <location>
        <begin position="2103"/>
        <end position="2126"/>
    </location>
</feature>
<feature type="region of interest" description="Disordered" evidence="11">
    <location>
        <begin position="2837"/>
        <end position="2909"/>
    </location>
</feature>
<evidence type="ECO:0000256" key="4">
    <source>
        <dbReference type="ARBA" id="ARBA00022741"/>
    </source>
</evidence>
<feature type="compositionally biased region" description="Basic residues" evidence="11">
    <location>
        <begin position="2144"/>
        <end position="2154"/>
    </location>
</feature>
<dbReference type="PROSITE" id="PS00108">
    <property type="entry name" value="PROTEIN_KINASE_ST"/>
    <property type="match status" value="1"/>
</dbReference>
<feature type="region of interest" description="Disordered" evidence="11">
    <location>
        <begin position="1533"/>
        <end position="1563"/>
    </location>
</feature>
<dbReference type="EC" id="2.7.11.1" evidence="1"/>
<evidence type="ECO:0000256" key="1">
    <source>
        <dbReference type="ARBA" id="ARBA00012513"/>
    </source>
</evidence>
<feature type="region of interest" description="Disordered" evidence="11">
    <location>
        <begin position="2033"/>
        <end position="2076"/>
    </location>
</feature>
<dbReference type="PROSITE" id="PS50011">
    <property type="entry name" value="PROTEIN_KINASE_DOM"/>
    <property type="match status" value="1"/>
</dbReference>
<feature type="compositionally biased region" description="Polar residues" evidence="11">
    <location>
        <begin position="1939"/>
        <end position="1949"/>
    </location>
</feature>
<feature type="compositionally biased region" description="Gly residues" evidence="11">
    <location>
        <begin position="2635"/>
        <end position="2645"/>
    </location>
</feature>
<keyword evidence="3" id="KW-0808">Transferase</keyword>
<evidence type="ECO:0000313" key="13">
    <source>
        <dbReference type="EMBL" id="CAG9484024.1"/>
    </source>
</evidence>
<feature type="region of interest" description="Disordered" evidence="11">
    <location>
        <begin position="2139"/>
        <end position="2170"/>
    </location>
</feature>
<feature type="compositionally biased region" description="Basic residues" evidence="11">
    <location>
        <begin position="3059"/>
        <end position="3071"/>
    </location>
</feature>
<dbReference type="GO" id="GO:0005634">
    <property type="term" value="C:nucleus"/>
    <property type="evidence" value="ECO:0007669"/>
    <property type="project" value="TreeGrafter"/>
</dbReference>
<accession>A0A8S4HGI9</accession>
<evidence type="ECO:0000256" key="3">
    <source>
        <dbReference type="ARBA" id="ARBA00022679"/>
    </source>
</evidence>
<dbReference type="InterPro" id="IPR011009">
    <property type="entry name" value="Kinase-like_dom_sf"/>
</dbReference>
<dbReference type="Gene3D" id="1.10.510.10">
    <property type="entry name" value="Transferase(Phosphotransferase) domain 1"/>
    <property type="match status" value="1"/>
</dbReference>
<dbReference type="Gene3D" id="3.30.200.20">
    <property type="entry name" value="Phosphorylase Kinase, domain 1"/>
    <property type="match status" value="1"/>
</dbReference>
<feature type="region of interest" description="Disordered" evidence="11">
    <location>
        <begin position="334"/>
        <end position="358"/>
    </location>
</feature>
<evidence type="ECO:0000256" key="8">
    <source>
        <dbReference type="ARBA" id="ARBA00037982"/>
    </source>
</evidence>
<evidence type="ECO:0000256" key="7">
    <source>
        <dbReference type="ARBA" id="ARBA00023193"/>
    </source>
</evidence>
<feature type="region of interest" description="Disordered" evidence="11">
    <location>
        <begin position="561"/>
        <end position="600"/>
    </location>
</feature>
<feature type="compositionally biased region" description="Basic residues" evidence="11">
    <location>
        <begin position="1956"/>
        <end position="1965"/>
    </location>
</feature>
<feature type="region of interest" description="Disordered" evidence="11">
    <location>
        <begin position="807"/>
        <end position="827"/>
    </location>
</feature>
<dbReference type="GO" id="GO:0005737">
    <property type="term" value="C:cytoplasm"/>
    <property type="evidence" value="ECO:0007669"/>
    <property type="project" value="TreeGrafter"/>
</dbReference>
<feature type="region of interest" description="Disordered" evidence="11">
    <location>
        <begin position="3165"/>
        <end position="3198"/>
    </location>
</feature>